<reference evidence="1 2" key="1">
    <citation type="journal article" date="2020" name="Genome Biol. Evol.">
        <title>Comparative genomics of strictly vertically transmitted, feminizing microsporidia endosymbionts of amphipod crustaceans.</title>
        <authorList>
            <person name="Cormier A."/>
            <person name="Chebbi M.A."/>
            <person name="Giraud I."/>
            <person name="Wattier R."/>
            <person name="Teixeira M."/>
            <person name="Gilbert C."/>
            <person name="Rigaud T."/>
            <person name="Cordaux R."/>
        </authorList>
    </citation>
    <scope>NUCLEOTIDE SEQUENCE [LARGE SCALE GENOMIC DNA]</scope>
    <source>
        <strain evidence="1 2">Ou3-Ou53</strain>
    </source>
</reference>
<gene>
    <name evidence="1" type="ORF">NGRA_2882</name>
</gene>
<evidence type="ECO:0000313" key="2">
    <source>
        <dbReference type="Proteomes" id="UP000740883"/>
    </source>
</evidence>
<comment type="caution">
    <text evidence="1">The sequence shown here is derived from an EMBL/GenBank/DDBJ whole genome shotgun (WGS) entry which is preliminary data.</text>
</comment>
<dbReference type="AlphaFoldDB" id="A0A9P6GW98"/>
<dbReference type="EMBL" id="SBJO01000436">
    <property type="protein sequence ID" value="KAF9761069.1"/>
    <property type="molecule type" value="Genomic_DNA"/>
</dbReference>
<protein>
    <submittedName>
        <fullName evidence="1">Uncharacterized protein</fullName>
    </submittedName>
</protein>
<sequence length="107" mass="12974">MDNIYHYFLLKVGISIVEHDLPKPLVFDLKAYIKYQAYNLMILLTKVKMNTQISCPKPDMTQKQPRILHKILNQRRDNLEVTRRTILLKEERETRKSRKLWCFNKKE</sequence>
<keyword evidence="2" id="KW-1185">Reference proteome</keyword>
<proteinExistence type="predicted"/>
<dbReference type="Proteomes" id="UP000740883">
    <property type="component" value="Unassembled WGS sequence"/>
</dbReference>
<name>A0A9P6GW98_9MICR</name>
<evidence type="ECO:0000313" key="1">
    <source>
        <dbReference type="EMBL" id="KAF9761069.1"/>
    </source>
</evidence>
<organism evidence="1 2">
    <name type="scientific">Nosema granulosis</name>
    <dbReference type="NCBI Taxonomy" id="83296"/>
    <lineage>
        <taxon>Eukaryota</taxon>
        <taxon>Fungi</taxon>
        <taxon>Fungi incertae sedis</taxon>
        <taxon>Microsporidia</taxon>
        <taxon>Nosematidae</taxon>
        <taxon>Nosema</taxon>
    </lineage>
</organism>
<accession>A0A9P6GW98</accession>